<feature type="domain" description="GST C-terminal" evidence="5">
    <location>
        <begin position="568"/>
        <end position="723"/>
    </location>
</feature>
<dbReference type="Pfam" id="PF00043">
    <property type="entry name" value="GST_C"/>
    <property type="match status" value="1"/>
</dbReference>
<evidence type="ECO:0000256" key="1">
    <source>
        <dbReference type="ARBA" id="ARBA00012452"/>
    </source>
</evidence>
<dbReference type="PANTHER" id="PTHR11260:SF708">
    <property type="entry name" value="GLUTATHIONE TRANSFERASE"/>
    <property type="match status" value="1"/>
</dbReference>
<evidence type="ECO:0000259" key="4">
    <source>
        <dbReference type="PROSITE" id="PS50404"/>
    </source>
</evidence>
<dbReference type="CDD" id="cd03058">
    <property type="entry name" value="GST_N_Tau"/>
    <property type="match status" value="3"/>
</dbReference>
<sequence length="953" mass="108264">MGETVKLIGAFASAYGHRAEVALRLKGVQYELILEDLRNKSNLLLNHNPVHKLVPVLLHGGRSLSESLVILEYIDESFHGPPILPTDPYDRAMARFWAQFIDQKFGRFNFWIPFVQMEGNMREEFMKEAKENLGLLEGQLKGKRFFGGDAIGFLDIAACLIAHWLGVFEEVCGVTLASDEEFPALCEWRRSYVNDEAVKPCLPNRDELVAYYRERKEMIKAAGRQHNLWNQAKNTLGSKQPNMADPVKLIGAFGSPFVHRAEVALRLKGMAYEFIHEDLDNKSDLLLAKNPVHKKVPVLLHGDRAICESLVIVEYVDEAFDGGRPILPTDPYHRAMARFWAHFIEHKAIVVDHRILKFYKCSRSSWLALWLDGEEQEGLLKETKENLALLEAQLQGKRFFAGDSVGYLDIVASGLAHWISVVEEVTGVSLMGNDKNEYPALRRWAKEYTSDDIVMQCLPSREHLAALFTAKKDKLKMSEANMADPVKLIGTFGSPFVHRAEAALRLKGVAYELIHEDLQNKSDLLLISNPVHKKVPVLLHGHRAMCESLIILEYVDEAFDGPSLLPADPYDRATARFWAQFIEHKAIRSSCCCMIAFFAVLLLFEHLQCTLPLLLALWLDDEEQKGFLKETKENLTLLEAQLEGKSFFAGDAVGYLDVVAGGMARWIGVLEEVTGVSVMGSDDEEYPALRRWMKEYTSIDAVKLSLPDSCELVAFYTRNKDKYKMMFRAMLQQRDSVMSAFWSPFGHRAEAALRLKGVPYELIPEDMSNKSELLLTHNPVYKFIPVLLLADGRSIAESLVIVEYVDEAFDGPPLLPADPYARARLFSRTFWLSLWMEDGERKEAFVKEARENLLLLEAQLAGGNKSFFGGDAIGLVDIAASWVAYWLEIVQEVSGVTLMGDRDYPALRRWSQRYVNDRAVKQCLPDRDEVFTYFTANKEQYALWAKAKWPKYH</sequence>
<dbReference type="InterPro" id="IPR004045">
    <property type="entry name" value="Glutathione_S-Trfase_N"/>
</dbReference>
<dbReference type="SFLD" id="SFLDS00019">
    <property type="entry name" value="Glutathione_Transferase_(cytos"/>
    <property type="match status" value="4"/>
</dbReference>
<evidence type="ECO:0000256" key="3">
    <source>
        <dbReference type="ARBA" id="ARBA00047960"/>
    </source>
</evidence>
<evidence type="ECO:0000259" key="5">
    <source>
        <dbReference type="PROSITE" id="PS50405"/>
    </source>
</evidence>
<evidence type="ECO:0000256" key="2">
    <source>
        <dbReference type="ARBA" id="ARBA00022679"/>
    </source>
</evidence>
<feature type="domain" description="GST C-terminal" evidence="5">
    <location>
        <begin position="791"/>
        <end position="934"/>
    </location>
</feature>
<feature type="domain" description="GST N-terminal" evidence="4">
    <location>
        <begin position="3"/>
        <end position="82"/>
    </location>
</feature>
<dbReference type="EnsemblPlants" id="OPUNC01G42880.1">
    <property type="protein sequence ID" value="OPUNC01G42880.1"/>
    <property type="gene ID" value="OPUNC01G42880"/>
</dbReference>
<feature type="domain" description="GST N-terminal" evidence="4">
    <location>
        <begin position="733"/>
        <end position="813"/>
    </location>
</feature>
<dbReference type="InterPro" id="IPR045074">
    <property type="entry name" value="GST_C_Tau"/>
</dbReference>
<dbReference type="Pfam" id="PF13409">
    <property type="entry name" value="GST_N_2"/>
    <property type="match status" value="1"/>
</dbReference>
<dbReference type="GO" id="GO:0004364">
    <property type="term" value="F:glutathione transferase activity"/>
    <property type="evidence" value="ECO:0007669"/>
    <property type="project" value="UniProtKB-EC"/>
</dbReference>
<keyword evidence="7" id="KW-1185">Reference proteome</keyword>
<proteinExistence type="predicted"/>
<feature type="domain" description="GST C-terminal" evidence="5">
    <location>
        <begin position="87"/>
        <end position="212"/>
    </location>
</feature>
<reference evidence="6" key="2">
    <citation type="submission" date="2018-05" db="EMBL/GenBank/DDBJ databases">
        <title>OpunRS2 (Oryza punctata Reference Sequence Version 2).</title>
        <authorList>
            <person name="Zhang J."/>
            <person name="Kudrna D."/>
            <person name="Lee S."/>
            <person name="Talag J."/>
            <person name="Welchert J."/>
            <person name="Wing R.A."/>
        </authorList>
    </citation>
    <scope>NUCLEOTIDE SEQUENCE [LARGE SCALE GENOMIC DNA]</scope>
</reference>
<keyword evidence="2" id="KW-0808">Transferase</keyword>
<comment type="catalytic activity">
    <reaction evidence="3">
        <text>RX + glutathione = an S-substituted glutathione + a halide anion + H(+)</text>
        <dbReference type="Rhea" id="RHEA:16437"/>
        <dbReference type="ChEBI" id="CHEBI:15378"/>
        <dbReference type="ChEBI" id="CHEBI:16042"/>
        <dbReference type="ChEBI" id="CHEBI:17792"/>
        <dbReference type="ChEBI" id="CHEBI:57925"/>
        <dbReference type="ChEBI" id="CHEBI:90779"/>
        <dbReference type="EC" id="2.5.1.18"/>
    </reaction>
</comment>
<dbReference type="GO" id="GO:0005737">
    <property type="term" value="C:cytoplasm"/>
    <property type="evidence" value="ECO:0007669"/>
    <property type="project" value="TreeGrafter"/>
</dbReference>
<dbReference type="InterPro" id="IPR036249">
    <property type="entry name" value="Thioredoxin-like_sf"/>
</dbReference>
<feature type="domain" description="GST C-terminal" evidence="5">
    <location>
        <begin position="330"/>
        <end position="468"/>
    </location>
</feature>
<feature type="domain" description="GST N-terminal" evidence="4">
    <location>
        <begin position="484"/>
        <end position="563"/>
    </location>
</feature>
<dbReference type="HOGENOM" id="CLU_011226_23_1_1"/>
<reference evidence="6" key="1">
    <citation type="submission" date="2015-04" db="UniProtKB">
        <authorList>
            <consortium name="EnsemblPlants"/>
        </authorList>
    </citation>
    <scope>IDENTIFICATION</scope>
</reference>
<accession>A0A0E0JTL9</accession>
<dbReference type="EC" id="2.5.1.18" evidence="1"/>
<dbReference type="Gramene" id="OPUNC01G42880.1">
    <property type="protein sequence ID" value="OPUNC01G42880.1"/>
    <property type="gene ID" value="OPUNC01G42880"/>
</dbReference>
<protein>
    <recommendedName>
        <fullName evidence="1">glutathione transferase</fullName>
        <ecNumber evidence="1">2.5.1.18</ecNumber>
    </recommendedName>
</protein>
<dbReference type="InterPro" id="IPR004046">
    <property type="entry name" value="GST_C"/>
</dbReference>
<dbReference type="SFLD" id="SFLDG00358">
    <property type="entry name" value="Main_(cytGST)"/>
    <property type="match status" value="4"/>
</dbReference>
<dbReference type="InterPro" id="IPR036282">
    <property type="entry name" value="Glutathione-S-Trfase_C_sf"/>
</dbReference>
<dbReference type="Gene3D" id="3.40.30.10">
    <property type="entry name" value="Glutaredoxin"/>
    <property type="match status" value="4"/>
</dbReference>
<evidence type="ECO:0000313" key="6">
    <source>
        <dbReference type="EnsemblPlants" id="OPUNC01G42880.1"/>
    </source>
</evidence>
<dbReference type="Pfam" id="PF13410">
    <property type="entry name" value="GST_C_2"/>
    <property type="match status" value="3"/>
</dbReference>
<dbReference type="Pfam" id="PF02798">
    <property type="entry name" value="GST_N"/>
    <property type="match status" value="3"/>
</dbReference>
<dbReference type="FunFam" id="3.40.30.10:FF:000200">
    <property type="entry name" value="Glutathione S-transferase"/>
    <property type="match status" value="2"/>
</dbReference>
<dbReference type="Gene3D" id="1.20.1050.10">
    <property type="match status" value="4"/>
</dbReference>
<dbReference type="SUPFAM" id="SSF47616">
    <property type="entry name" value="GST C-terminal domain-like"/>
    <property type="match status" value="4"/>
</dbReference>
<dbReference type="InterPro" id="IPR045073">
    <property type="entry name" value="Omega/Tau-like"/>
</dbReference>
<dbReference type="PROSITE" id="PS50405">
    <property type="entry name" value="GST_CTER"/>
    <property type="match status" value="4"/>
</dbReference>
<evidence type="ECO:0000313" key="7">
    <source>
        <dbReference type="Proteomes" id="UP000026962"/>
    </source>
</evidence>
<organism evidence="6">
    <name type="scientific">Oryza punctata</name>
    <name type="common">Red rice</name>
    <dbReference type="NCBI Taxonomy" id="4537"/>
    <lineage>
        <taxon>Eukaryota</taxon>
        <taxon>Viridiplantae</taxon>
        <taxon>Streptophyta</taxon>
        <taxon>Embryophyta</taxon>
        <taxon>Tracheophyta</taxon>
        <taxon>Spermatophyta</taxon>
        <taxon>Magnoliopsida</taxon>
        <taxon>Liliopsida</taxon>
        <taxon>Poales</taxon>
        <taxon>Poaceae</taxon>
        <taxon>BOP clade</taxon>
        <taxon>Oryzoideae</taxon>
        <taxon>Oryzeae</taxon>
        <taxon>Oryzinae</taxon>
        <taxon>Oryza</taxon>
    </lineage>
</organism>
<dbReference type="PROSITE" id="PS50404">
    <property type="entry name" value="GST_NTER"/>
    <property type="match status" value="4"/>
</dbReference>
<dbReference type="InterPro" id="IPR040079">
    <property type="entry name" value="Glutathione_S-Trfase"/>
</dbReference>
<dbReference type="FunFam" id="1.20.1050.10:FF:000012">
    <property type="entry name" value="Tau class glutathione S-transferase"/>
    <property type="match status" value="3"/>
</dbReference>
<dbReference type="GO" id="GO:0006749">
    <property type="term" value="P:glutathione metabolic process"/>
    <property type="evidence" value="ECO:0007669"/>
    <property type="project" value="InterPro"/>
</dbReference>
<feature type="domain" description="GST N-terminal" evidence="4">
    <location>
        <begin position="245"/>
        <end position="324"/>
    </location>
</feature>
<dbReference type="InterPro" id="IPR010987">
    <property type="entry name" value="Glutathione-S-Trfase_C-like"/>
</dbReference>
<dbReference type="CDD" id="cd03185">
    <property type="entry name" value="GST_C_Tau"/>
    <property type="match status" value="4"/>
</dbReference>
<dbReference type="SUPFAM" id="SSF52833">
    <property type="entry name" value="Thioredoxin-like"/>
    <property type="match status" value="4"/>
</dbReference>
<dbReference type="PANTHER" id="PTHR11260">
    <property type="entry name" value="GLUTATHIONE S-TRANSFERASE, GST, SUPERFAMILY, GST DOMAIN CONTAINING"/>
    <property type="match status" value="1"/>
</dbReference>
<name>A0A0E0JTL9_ORYPU</name>
<dbReference type="AlphaFoldDB" id="A0A0E0JTL9"/>
<dbReference type="SFLD" id="SFLDG01152">
    <property type="entry name" value="Main.3:_Omega-_and_Tau-like"/>
    <property type="match status" value="3"/>
</dbReference>
<dbReference type="Proteomes" id="UP000026962">
    <property type="component" value="Chromosome 1"/>
</dbReference>